<evidence type="ECO:0000313" key="2">
    <source>
        <dbReference type="Proteomes" id="UP000308836"/>
    </source>
</evidence>
<evidence type="ECO:0000313" key="1">
    <source>
        <dbReference type="EMBL" id="TGY66226.1"/>
    </source>
</evidence>
<dbReference type="Proteomes" id="UP000308836">
    <property type="component" value="Unassembled WGS sequence"/>
</dbReference>
<dbReference type="EMBL" id="SRYG01000008">
    <property type="protein sequence ID" value="TGY66226.1"/>
    <property type="molecule type" value="Genomic_DNA"/>
</dbReference>
<sequence>MPLIEQLSKQLGLSSSQVEAVLALLEEGATIPFIARYRKEKTGNLDEDAIRAIEEQYAYQVNLRKRKDDVLRLVEEKGLLTDALRGQLAQCTRLSEVEDLYRPYKEKKKTKASAAIAAGFEPLAQAILDAPNKDPRSLVQSGDVDTALEQAGYIIAERIADDPKVRQTLRQHMLRSGTLETKKKKDAVDEKGQFETYFCFCERIDRIKHYQTLAIDRAEAEKVISVSLSMDEEPARQRIARQWIRFSNAKNAPFLQMCIQDAMKRLLMPAIKREIRSALKETADQKAIATFAINLEHLLMTRPIKQKRVLGFDPAFRTGCKLAVLDENGTMLETAVIYPTAPHNDFNNARKTLGRLIDQYGIELIAIGNGTASRESEQFVARVLKDFPHVQYLLVSEAGASVYSASKLAQEEFPDLTVEKRSAISIGRRVQDPLSELVKIDPKSIGIGEYQHDVNQKLLSNSLDFTTEKIVNQVGVNVNTASKSILKYVSGLNKRSIEALYEAKTKHPITSRAQIAQIKGISTKTYEQCVGFLRIPESADPLDNTGIHPESYPIARHLLEKLHLDLADLGSRAFQRKLAVADTEKLAAALRTDVFTLKDIVKELSTPGLDPRDALDAPLLKHDVLTMKDLRRGMKLEGTVRNVVSFGAFVDIGLHEDGLVHISKLSRSFVKDPNDVVHVGDIVTCYVESVDEKKARIALSMVELSS</sequence>
<name>A0AC61R8C6_9FIRM</name>
<comment type="caution">
    <text evidence="1">The sequence shown here is derived from an EMBL/GenBank/DDBJ whole genome shotgun (WGS) entry which is preliminary data.</text>
</comment>
<keyword evidence="2" id="KW-1185">Reference proteome</keyword>
<accession>A0AC61R8C6</accession>
<proteinExistence type="predicted"/>
<reference evidence="1" key="1">
    <citation type="submission" date="2019-04" db="EMBL/GenBank/DDBJ databases">
        <title>Microbes associate with the intestines of laboratory mice.</title>
        <authorList>
            <person name="Navarre W."/>
            <person name="Wong E."/>
            <person name="Huang K."/>
            <person name="Tropini C."/>
            <person name="Ng K."/>
            <person name="Yu B."/>
        </authorList>
    </citation>
    <scope>NUCLEOTIDE SEQUENCE</scope>
    <source>
        <strain evidence="1">NM09_H32</strain>
    </source>
</reference>
<protein>
    <submittedName>
        <fullName evidence="1">RNA-binding transcriptional accessory protein</fullName>
    </submittedName>
</protein>
<organism evidence="1 2">
    <name type="scientific">Dubosiella muris</name>
    <dbReference type="NCBI Taxonomy" id="3038133"/>
    <lineage>
        <taxon>Bacteria</taxon>
        <taxon>Bacillati</taxon>
        <taxon>Bacillota</taxon>
        <taxon>Erysipelotrichia</taxon>
        <taxon>Erysipelotrichales</taxon>
        <taxon>Erysipelotrichaceae</taxon>
        <taxon>Dubosiella</taxon>
    </lineage>
</organism>
<gene>
    <name evidence="1" type="ORF">E5336_05110</name>
</gene>